<reference evidence="6" key="1">
    <citation type="submission" date="2022-11" db="EMBL/GenBank/DDBJ databases">
        <title>Centuries of genome instability and evolution in soft-shell clam transmissible cancer (bioRxiv).</title>
        <authorList>
            <person name="Hart S.F.M."/>
            <person name="Yonemitsu M.A."/>
            <person name="Giersch R.M."/>
            <person name="Beal B.F."/>
            <person name="Arriagada G."/>
            <person name="Davis B.W."/>
            <person name="Ostrander E.A."/>
            <person name="Goff S.P."/>
            <person name="Metzger M.J."/>
        </authorList>
    </citation>
    <scope>NUCLEOTIDE SEQUENCE</scope>
    <source>
        <strain evidence="6">MELC-2E11</strain>
        <tissue evidence="6">Siphon/mantle</tissue>
    </source>
</reference>
<keyword evidence="1" id="KW-0732">Signal</keyword>
<accession>A0ABY7EHT0</accession>
<dbReference type="EMBL" id="CP111017">
    <property type="protein sequence ID" value="WAR08213.1"/>
    <property type="molecule type" value="Genomic_DNA"/>
</dbReference>
<comment type="caution">
    <text evidence="4">Lacks conserved residue(s) required for the propagation of feature annotation.</text>
</comment>
<dbReference type="InterPro" id="IPR000436">
    <property type="entry name" value="Sushi_SCR_CCP_dom"/>
</dbReference>
<keyword evidence="7" id="KW-1185">Reference proteome</keyword>
<dbReference type="InterPro" id="IPR035976">
    <property type="entry name" value="Sushi/SCR/CCP_sf"/>
</dbReference>
<sequence>MVLGAQLKEIRIYNDCGTVPAVPHSTYTTPTNTLLGARVTYSCDSGYFVSGTEIITCLTSGWTARPVCHPECGTLPAVPYSTHTPPTSRLIGAHVTYLCDFGYTSSGADTIECLTSGWTTRPFCHPDVGYNCTDTSCTDPNAVCDGDTLLCSCPAGYFDSNGGALRGTCESS</sequence>
<evidence type="ECO:0000259" key="5">
    <source>
        <dbReference type="PROSITE" id="PS50923"/>
    </source>
</evidence>
<keyword evidence="4" id="KW-0768">Sushi</keyword>
<gene>
    <name evidence="6" type="ORF">MAR_018171</name>
</gene>
<protein>
    <submittedName>
        <fullName evidence="6">CFAH-like protein</fullName>
    </submittedName>
</protein>
<evidence type="ECO:0000256" key="1">
    <source>
        <dbReference type="ARBA" id="ARBA00022729"/>
    </source>
</evidence>
<evidence type="ECO:0000313" key="6">
    <source>
        <dbReference type="EMBL" id="WAR08213.1"/>
    </source>
</evidence>
<dbReference type="Proteomes" id="UP001164746">
    <property type="component" value="Chromosome 6"/>
</dbReference>
<name>A0ABY7EHT0_MYAAR</name>
<dbReference type="PROSITE" id="PS50923">
    <property type="entry name" value="SUSHI"/>
    <property type="match status" value="1"/>
</dbReference>
<organism evidence="6 7">
    <name type="scientific">Mya arenaria</name>
    <name type="common">Soft-shell clam</name>
    <dbReference type="NCBI Taxonomy" id="6604"/>
    <lineage>
        <taxon>Eukaryota</taxon>
        <taxon>Metazoa</taxon>
        <taxon>Spiralia</taxon>
        <taxon>Lophotrochozoa</taxon>
        <taxon>Mollusca</taxon>
        <taxon>Bivalvia</taxon>
        <taxon>Autobranchia</taxon>
        <taxon>Heteroconchia</taxon>
        <taxon>Euheterodonta</taxon>
        <taxon>Imparidentia</taxon>
        <taxon>Neoheterodontei</taxon>
        <taxon>Myida</taxon>
        <taxon>Myoidea</taxon>
        <taxon>Myidae</taxon>
        <taxon>Mya</taxon>
    </lineage>
</organism>
<evidence type="ECO:0000313" key="7">
    <source>
        <dbReference type="Proteomes" id="UP001164746"/>
    </source>
</evidence>
<dbReference type="PANTHER" id="PTHR45656">
    <property type="entry name" value="PROTEIN CBR-CLEC-78"/>
    <property type="match status" value="1"/>
</dbReference>
<evidence type="ECO:0000256" key="4">
    <source>
        <dbReference type="PROSITE-ProRule" id="PRU00302"/>
    </source>
</evidence>
<dbReference type="PANTHER" id="PTHR45656:SF4">
    <property type="entry name" value="PROTEIN CBR-CLEC-78"/>
    <property type="match status" value="1"/>
</dbReference>
<dbReference type="InterPro" id="IPR051277">
    <property type="entry name" value="SEZ6_CSMD_C4BPB_Regulators"/>
</dbReference>
<dbReference type="CDD" id="cd00033">
    <property type="entry name" value="CCP"/>
    <property type="match status" value="2"/>
</dbReference>
<dbReference type="Pfam" id="PF00084">
    <property type="entry name" value="Sushi"/>
    <property type="match status" value="2"/>
</dbReference>
<evidence type="ECO:0000256" key="3">
    <source>
        <dbReference type="ARBA" id="ARBA00023157"/>
    </source>
</evidence>
<dbReference type="SUPFAM" id="SSF57535">
    <property type="entry name" value="Complement control module/SCR domain"/>
    <property type="match status" value="2"/>
</dbReference>
<feature type="domain" description="Sushi" evidence="5">
    <location>
        <begin position="14"/>
        <end position="70"/>
    </location>
</feature>
<dbReference type="SMART" id="SM00032">
    <property type="entry name" value="CCP"/>
    <property type="match status" value="2"/>
</dbReference>
<evidence type="ECO:0000256" key="2">
    <source>
        <dbReference type="ARBA" id="ARBA00022737"/>
    </source>
</evidence>
<proteinExistence type="predicted"/>
<dbReference type="Gene3D" id="2.10.70.10">
    <property type="entry name" value="Complement Module, domain 1"/>
    <property type="match status" value="2"/>
</dbReference>
<keyword evidence="2" id="KW-0677">Repeat</keyword>
<keyword evidence="3" id="KW-1015">Disulfide bond</keyword>